<proteinExistence type="predicted"/>
<dbReference type="EMBL" id="APCN01000372">
    <property type="status" value="NOT_ANNOTATED_CDS"/>
    <property type="molecule type" value="Genomic_DNA"/>
</dbReference>
<dbReference type="EnsemblMetazoa" id="AARA014385-RA">
    <property type="protein sequence ID" value="AARA014385-PA"/>
    <property type="gene ID" value="AARA014385"/>
</dbReference>
<dbReference type="Proteomes" id="UP000075840">
    <property type="component" value="Unassembled WGS sequence"/>
</dbReference>
<dbReference type="AlphaFoldDB" id="A0A182IFX9"/>
<evidence type="ECO:0000313" key="2">
    <source>
        <dbReference type="Proteomes" id="UP000075840"/>
    </source>
</evidence>
<evidence type="ECO:0000313" key="1">
    <source>
        <dbReference type="EnsemblMetazoa" id="AARA014385-PA"/>
    </source>
</evidence>
<organism evidence="1 2">
    <name type="scientific">Anopheles arabiensis</name>
    <name type="common">Mosquito</name>
    <dbReference type="NCBI Taxonomy" id="7173"/>
    <lineage>
        <taxon>Eukaryota</taxon>
        <taxon>Metazoa</taxon>
        <taxon>Ecdysozoa</taxon>
        <taxon>Arthropoda</taxon>
        <taxon>Hexapoda</taxon>
        <taxon>Insecta</taxon>
        <taxon>Pterygota</taxon>
        <taxon>Neoptera</taxon>
        <taxon>Endopterygota</taxon>
        <taxon>Diptera</taxon>
        <taxon>Nematocera</taxon>
        <taxon>Culicoidea</taxon>
        <taxon>Culicidae</taxon>
        <taxon>Anophelinae</taxon>
        <taxon>Anopheles</taxon>
    </lineage>
</organism>
<dbReference type="EMBL" id="APCN01000371">
    <property type="status" value="NOT_ANNOTATED_CDS"/>
    <property type="molecule type" value="Genomic_DNA"/>
</dbReference>
<accession>A0A182IFX9</accession>
<name>A0A182IFX9_ANOAR</name>
<protein>
    <submittedName>
        <fullName evidence="1">Uncharacterized protein</fullName>
    </submittedName>
</protein>
<sequence length="98" mass="11052">MESCRSCSARDGFFESLNKNKQKNTLYPIGTPHFPPFPLFSYILLNSMCTKPSMNRTSISQFRIALCAVARLRAASVLHMQKQKKQQQNITSNGIIIG</sequence>
<keyword evidence="2" id="KW-1185">Reference proteome</keyword>
<reference evidence="1" key="1">
    <citation type="submission" date="2022-08" db="UniProtKB">
        <authorList>
            <consortium name="EnsemblMetazoa"/>
        </authorList>
    </citation>
    <scope>IDENTIFICATION</scope>
    <source>
        <strain evidence="1">Dongola</strain>
    </source>
</reference>
<dbReference type="VEuPathDB" id="VectorBase:AARA014385"/>